<reference evidence="2 3" key="1">
    <citation type="journal article" date="2018" name="Front. Plant Sci.">
        <title>Red Clover (Trifolium pratense) and Zigzag Clover (T. medium) - A Picture of Genomic Similarities and Differences.</title>
        <authorList>
            <person name="Dluhosova J."/>
            <person name="Istvanek J."/>
            <person name="Nedelnik J."/>
            <person name="Repkova J."/>
        </authorList>
    </citation>
    <scope>NUCLEOTIDE SEQUENCE [LARGE SCALE GENOMIC DNA]</scope>
    <source>
        <strain evidence="3">cv. 10/8</strain>
        <tissue evidence="2">Leaf</tissue>
    </source>
</reference>
<comment type="caution">
    <text evidence="2">The sequence shown here is derived from an EMBL/GenBank/DDBJ whole genome shotgun (WGS) entry which is preliminary data.</text>
</comment>
<accession>A0A392M3W5</accession>
<proteinExistence type="predicted"/>
<keyword evidence="1" id="KW-0611">Plant defense</keyword>
<dbReference type="AlphaFoldDB" id="A0A392M3W5"/>
<keyword evidence="3" id="KW-1185">Reference proteome</keyword>
<evidence type="ECO:0000313" key="2">
    <source>
        <dbReference type="EMBL" id="MCH82050.1"/>
    </source>
</evidence>
<protein>
    <submittedName>
        <fullName evidence="2">Putative disease resistance protein RGA4-like</fullName>
    </submittedName>
</protein>
<organism evidence="2 3">
    <name type="scientific">Trifolium medium</name>
    <dbReference type="NCBI Taxonomy" id="97028"/>
    <lineage>
        <taxon>Eukaryota</taxon>
        <taxon>Viridiplantae</taxon>
        <taxon>Streptophyta</taxon>
        <taxon>Embryophyta</taxon>
        <taxon>Tracheophyta</taxon>
        <taxon>Spermatophyta</taxon>
        <taxon>Magnoliopsida</taxon>
        <taxon>eudicotyledons</taxon>
        <taxon>Gunneridae</taxon>
        <taxon>Pentapetalae</taxon>
        <taxon>rosids</taxon>
        <taxon>fabids</taxon>
        <taxon>Fabales</taxon>
        <taxon>Fabaceae</taxon>
        <taxon>Papilionoideae</taxon>
        <taxon>50 kb inversion clade</taxon>
        <taxon>NPAAA clade</taxon>
        <taxon>Hologalegina</taxon>
        <taxon>IRL clade</taxon>
        <taxon>Trifolieae</taxon>
        <taxon>Trifolium</taxon>
    </lineage>
</organism>
<dbReference type="Proteomes" id="UP000265520">
    <property type="component" value="Unassembled WGS sequence"/>
</dbReference>
<sequence>MINLSLCNDSPIHRLMMNQLYIGNLTGLMAFPGWIEDVVDTLETLQIFELPNLKTLPECLTRMTRLKRLQIFDCPQLLSLPSDLHHHTALENLVIYDCPKLFQKYQPQLGEYWHKIAHIKNIEVEE</sequence>
<dbReference type="GO" id="GO:0006952">
    <property type="term" value="P:defense response"/>
    <property type="evidence" value="ECO:0007669"/>
    <property type="project" value="UniProtKB-KW"/>
</dbReference>
<evidence type="ECO:0000313" key="3">
    <source>
        <dbReference type="Proteomes" id="UP000265520"/>
    </source>
</evidence>
<name>A0A392M3W5_9FABA</name>
<dbReference type="EMBL" id="LXQA010003134">
    <property type="protein sequence ID" value="MCH82050.1"/>
    <property type="molecule type" value="Genomic_DNA"/>
</dbReference>
<dbReference type="InterPro" id="IPR032675">
    <property type="entry name" value="LRR_dom_sf"/>
</dbReference>
<evidence type="ECO:0000256" key="1">
    <source>
        <dbReference type="ARBA" id="ARBA00022821"/>
    </source>
</evidence>
<gene>
    <name evidence="2" type="ORF">A2U01_0002846</name>
</gene>
<dbReference type="Gene3D" id="3.80.10.10">
    <property type="entry name" value="Ribonuclease Inhibitor"/>
    <property type="match status" value="1"/>
</dbReference>
<dbReference type="PANTHER" id="PTHR36766">
    <property type="entry name" value="PLANT BROAD-SPECTRUM MILDEW RESISTANCE PROTEIN RPW8"/>
    <property type="match status" value="1"/>
</dbReference>
<dbReference type="SUPFAM" id="SSF52047">
    <property type="entry name" value="RNI-like"/>
    <property type="match status" value="1"/>
</dbReference>
<dbReference type="PANTHER" id="PTHR36766:SF61">
    <property type="entry name" value="NB-ARC DOMAIN DISEASE RESISTANCE PROTEIN"/>
    <property type="match status" value="1"/>
</dbReference>